<dbReference type="GO" id="GO:0006355">
    <property type="term" value="P:regulation of DNA-templated transcription"/>
    <property type="evidence" value="ECO:0007669"/>
    <property type="project" value="InterPro"/>
</dbReference>
<dbReference type="Gene3D" id="6.10.140.140">
    <property type="match status" value="1"/>
</dbReference>
<protein>
    <recommendedName>
        <fullName evidence="1">KRAB domain-containing protein</fullName>
    </recommendedName>
</protein>
<dbReference type="Proteomes" id="UP000694417">
    <property type="component" value="Unplaced"/>
</dbReference>
<feature type="domain" description="KRAB" evidence="1">
    <location>
        <begin position="22"/>
        <end position="81"/>
    </location>
</feature>
<reference evidence="2" key="2">
    <citation type="submission" date="2025-09" db="UniProtKB">
        <authorList>
            <consortium name="Ensembl"/>
        </authorList>
    </citation>
    <scope>IDENTIFICATION</scope>
</reference>
<name>A0A8D2GQJ5_UROPR</name>
<dbReference type="PROSITE" id="PS50805">
    <property type="entry name" value="KRAB"/>
    <property type="match status" value="1"/>
</dbReference>
<evidence type="ECO:0000313" key="3">
    <source>
        <dbReference type="Proteomes" id="UP000694417"/>
    </source>
</evidence>
<dbReference type="InterPro" id="IPR001909">
    <property type="entry name" value="KRAB"/>
</dbReference>
<dbReference type="SUPFAM" id="SSF109640">
    <property type="entry name" value="KRAB domain (Kruppel-associated box)"/>
    <property type="match status" value="1"/>
</dbReference>
<proteinExistence type="predicted"/>
<dbReference type="SMART" id="SM00349">
    <property type="entry name" value="KRAB"/>
    <property type="match status" value="1"/>
</dbReference>
<dbReference type="Ensembl" id="ENSUPAT00010000924.1">
    <property type="protein sequence ID" value="ENSUPAP00010000823.1"/>
    <property type="gene ID" value="ENSUPAG00010000691.1"/>
</dbReference>
<evidence type="ECO:0000313" key="2">
    <source>
        <dbReference type="Ensembl" id="ENSUPAP00010000823.1"/>
    </source>
</evidence>
<evidence type="ECO:0000259" key="1">
    <source>
        <dbReference type="PROSITE" id="PS50805"/>
    </source>
</evidence>
<sequence length="160" mass="18180">MLPNLKSRVTIAFISAKVKEPLTFRDIQAIDFSQKEWECLDLAQNPSFLGIDVSEPFLATSLEQRKKPWSMKRQGTVAIYPENYLKFQHWLFNNTKSTKYSQQSSSFKALLVSQLSVTIKNTGSGPVGTCPKFQPLGRLKQEDHKFKVSLGNLVKPCLKK</sequence>
<reference evidence="2" key="1">
    <citation type="submission" date="2025-08" db="UniProtKB">
        <authorList>
            <consortium name="Ensembl"/>
        </authorList>
    </citation>
    <scope>IDENTIFICATION</scope>
</reference>
<dbReference type="Pfam" id="PF01352">
    <property type="entry name" value="KRAB"/>
    <property type="match status" value="1"/>
</dbReference>
<keyword evidence="3" id="KW-1185">Reference proteome</keyword>
<dbReference type="AlphaFoldDB" id="A0A8D2GQJ5"/>
<accession>A0A8D2GQJ5</accession>
<organism evidence="2 3">
    <name type="scientific">Urocitellus parryii</name>
    <name type="common">Arctic ground squirrel</name>
    <name type="synonym">Spermophilus parryii</name>
    <dbReference type="NCBI Taxonomy" id="9999"/>
    <lineage>
        <taxon>Eukaryota</taxon>
        <taxon>Metazoa</taxon>
        <taxon>Chordata</taxon>
        <taxon>Craniata</taxon>
        <taxon>Vertebrata</taxon>
        <taxon>Euteleostomi</taxon>
        <taxon>Mammalia</taxon>
        <taxon>Eutheria</taxon>
        <taxon>Euarchontoglires</taxon>
        <taxon>Glires</taxon>
        <taxon>Rodentia</taxon>
        <taxon>Sciuromorpha</taxon>
        <taxon>Sciuridae</taxon>
        <taxon>Xerinae</taxon>
        <taxon>Marmotini</taxon>
        <taxon>Urocitellus</taxon>
    </lineage>
</organism>
<dbReference type="InterPro" id="IPR036051">
    <property type="entry name" value="KRAB_dom_sf"/>
</dbReference>